<dbReference type="Proteomes" id="UP000656274">
    <property type="component" value="Unassembled WGS sequence"/>
</dbReference>
<keyword evidence="1" id="KW-0732">Signal</keyword>
<proteinExistence type="predicted"/>
<dbReference type="RefSeq" id="WP_194096798.1">
    <property type="nucleotide sequence ID" value="NZ_JADFTZ010000005.1"/>
</dbReference>
<organism evidence="2 3">
    <name type="scientific">Flavobacterium proteolyticum</name>
    <dbReference type="NCBI Taxonomy" id="2911683"/>
    <lineage>
        <taxon>Bacteria</taxon>
        <taxon>Pseudomonadati</taxon>
        <taxon>Bacteroidota</taxon>
        <taxon>Flavobacteriia</taxon>
        <taxon>Flavobacteriales</taxon>
        <taxon>Flavobacteriaceae</taxon>
        <taxon>Flavobacterium</taxon>
    </lineage>
</organism>
<gene>
    <name evidence="2" type="ORF">IM755_11060</name>
</gene>
<name>A0ABR9WUB4_9FLAO</name>
<reference evidence="2 3" key="1">
    <citation type="submission" date="2020-10" db="EMBL/GenBank/DDBJ databases">
        <title>The genome sequence of Flavobacterium aquaticum 1Y8A.</title>
        <authorList>
            <person name="Liu Y."/>
        </authorList>
    </citation>
    <scope>NUCLEOTIDE SEQUENCE [LARGE SCALE GENOMIC DNA]</scope>
    <source>
        <strain evidence="2 3">1Y8A</strain>
    </source>
</reference>
<protein>
    <recommendedName>
        <fullName evidence="4">GLPGLI family protein</fullName>
    </recommendedName>
</protein>
<feature type="chain" id="PRO_5045441520" description="GLPGLI family protein" evidence="1">
    <location>
        <begin position="19"/>
        <end position="214"/>
    </location>
</feature>
<accession>A0ABR9WUB4</accession>
<feature type="signal peptide" evidence="1">
    <location>
        <begin position="1"/>
        <end position="18"/>
    </location>
</feature>
<evidence type="ECO:0000313" key="3">
    <source>
        <dbReference type="Proteomes" id="UP000656274"/>
    </source>
</evidence>
<keyword evidence="3" id="KW-1185">Reference proteome</keyword>
<evidence type="ECO:0000256" key="1">
    <source>
        <dbReference type="SAM" id="SignalP"/>
    </source>
</evidence>
<evidence type="ECO:0008006" key="4">
    <source>
        <dbReference type="Google" id="ProtNLM"/>
    </source>
</evidence>
<comment type="caution">
    <text evidence="2">The sequence shown here is derived from an EMBL/GenBank/DDBJ whole genome shotgun (WGS) entry which is preliminary data.</text>
</comment>
<dbReference type="EMBL" id="JADFTZ010000005">
    <property type="protein sequence ID" value="MBE9577251.1"/>
    <property type="molecule type" value="Genomic_DNA"/>
</dbReference>
<sequence>MNKIILLLALLVFTNTFGQVQKKFFVEDVKSIEYVTVNFCVNNEAKISQVTILTNKTTYKNEYNIEQLRQYLLGIQYYPDSKLKNNCYDSTFEFINNKYENKSLNEEECKACEKFKTGIYEYKHVLYRDTKIKRKRKVQREIFKGGEQIYYIKWISGCHYVLTYKKMTEPRLKHLIGKEIDVQIIDVLEDGSYVYRSKANFEEKVDYGIIKKVE</sequence>
<evidence type="ECO:0000313" key="2">
    <source>
        <dbReference type="EMBL" id="MBE9577251.1"/>
    </source>
</evidence>